<dbReference type="EMBL" id="AP018930">
    <property type="protein sequence ID" value="BBG25932.1"/>
    <property type="molecule type" value="Genomic_DNA"/>
</dbReference>
<feature type="region of interest" description="Disordered" evidence="1">
    <location>
        <begin position="1"/>
        <end position="22"/>
    </location>
</feature>
<dbReference type="AlphaFoldDB" id="A0A510E0D7"/>
<accession>A0A510E0D7</accession>
<name>A0A510E0D7_9CREN</name>
<evidence type="ECO:0000256" key="1">
    <source>
        <dbReference type="SAM" id="MobiDB-lite"/>
    </source>
</evidence>
<dbReference type="Proteomes" id="UP000325030">
    <property type="component" value="Chromosome"/>
</dbReference>
<protein>
    <submittedName>
        <fullName evidence="2">Uncharacterized protein</fullName>
    </submittedName>
</protein>
<organism evidence="2 3">
    <name type="scientific">Sulfuracidifex tepidarius</name>
    <dbReference type="NCBI Taxonomy" id="1294262"/>
    <lineage>
        <taxon>Archaea</taxon>
        <taxon>Thermoproteota</taxon>
        <taxon>Thermoprotei</taxon>
        <taxon>Sulfolobales</taxon>
        <taxon>Sulfolobaceae</taxon>
        <taxon>Sulfuracidifex</taxon>
    </lineage>
</organism>
<feature type="compositionally biased region" description="Basic and acidic residues" evidence="1">
    <location>
        <begin position="1"/>
        <end position="12"/>
    </location>
</feature>
<feature type="region of interest" description="Disordered" evidence="1">
    <location>
        <begin position="35"/>
        <end position="64"/>
    </location>
</feature>
<proteinExistence type="predicted"/>
<sequence>MHKDNQDVERATPRPCSSPDWGGLVIKGNCRGDGGRALEDAEGLSPRYARGKEAKRRGYAAYRS</sequence>
<evidence type="ECO:0000313" key="2">
    <source>
        <dbReference type="EMBL" id="BBG25932.1"/>
    </source>
</evidence>
<reference evidence="3" key="1">
    <citation type="submission" date="2018-09" db="EMBL/GenBank/DDBJ databases">
        <title>Complete Genome Sequencing of Sulfolobus sp. JCM 16834.</title>
        <authorList>
            <person name="Kato S."/>
            <person name="Itoh T."/>
            <person name="Ohkuma M."/>
        </authorList>
    </citation>
    <scope>NUCLEOTIDE SEQUENCE [LARGE SCALE GENOMIC DNA]</scope>
    <source>
        <strain evidence="3">IC-007</strain>
    </source>
</reference>
<evidence type="ECO:0000313" key="3">
    <source>
        <dbReference type="Proteomes" id="UP000325030"/>
    </source>
</evidence>
<gene>
    <name evidence="2" type="ORF">IC007_0437</name>
</gene>